<feature type="domain" description="HTH araC/xylS-type" evidence="4">
    <location>
        <begin position="203"/>
        <end position="301"/>
    </location>
</feature>
<evidence type="ECO:0000256" key="3">
    <source>
        <dbReference type="SAM" id="MobiDB-lite"/>
    </source>
</evidence>
<name>A0A2M8R5H7_9BRAD</name>
<dbReference type="EMBL" id="PGVG01000019">
    <property type="protein sequence ID" value="PJG53077.1"/>
    <property type="molecule type" value="Genomic_DNA"/>
</dbReference>
<evidence type="ECO:0000256" key="1">
    <source>
        <dbReference type="ARBA" id="ARBA00023015"/>
    </source>
</evidence>
<dbReference type="AlphaFoldDB" id="A0A2M8R5H7"/>
<dbReference type="InterPro" id="IPR053142">
    <property type="entry name" value="PchR_regulatory_protein"/>
</dbReference>
<dbReference type="PROSITE" id="PS01124">
    <property type="entry name" value="HTH_ARAC_FAMILY_2"/>
    <property type="match status" value="1"/>
</dbReference>
<dbReference type="Pfam" id="PF12833">
    <property type="entry name" value="HTH_18"/>
    <property type="match status" value="1"/>
</dbReference>
<dbReference type="PANTHER" id="PTHR47893">
    <property type="entry name" value="REGULATORY PROTEIN PCHR"/>
    <property type="match status" value="1"/>
</dbReference>
<evidence type="ECO:0000256" key="2">
    <source>
        <dbReference type="ARBA" id="ARBA00023163"/>
    </source>
</evidence>
<gene>
    <name evidence="5" type="ORF">CVM73_22115</name>
</gene>
<dbReference type="InterPro" id="IPR018060">
    <property type="entry name" value="HTH_AraC"/>
</dbReference>
<keyword evidence="6" id="KW-1185">Reference proteome</keyword>
<dbReference type="Proteomes" id="UP000231194">
    <property type="component" value="Unassembled WGS sequence"/>
</dbReference>
<evidence type="ECO:0000313" key="5">
    <source>
        <dbReference type="EMBL" id="PJG53077.1"/>
    </source>
</evidence>
<proteinExistence type="predicted"/>
<dbReference type="Gene3D" id="1.10.10.60">
    <property type="entry name" value="Homeodomain-like"/>
    <property type="match status" value="1"/>
</dbReference>
<dbReference type="OrthoDB" id="9802263at2"/>
<sequence length="325" mass="36463">MLAPKLLRFSDVDEFRSSVRNLDVEFTPFVRKISAAQVILNLPGCDINYTQSFPRIVEGQLGPNCTAVAFSMDDGAPIRFNGVERDRSVITIGGGGSVYTTVERTARQYTSIVFAKDMQDRGWPETGPNWKVFETDASAQHRLRELVNQILFNSGNIGAFDANEISFAIRESLLAAIDTAFAEIVDAKWTSRANSIRQFRIFRDIQAVLSGCISRPVYSEELARQVGVSVRTMHDAVQRFRGMSLHRYLRLRRLWLVRQQLLAGSGTVKACALACGFWHMGDFARSYRSQFGEAPSETLTRSPRSSLPEGRRMGRAKRNPSKSPQ</sequence>
<reference evidence="5 6" key="1">
    <citation type="submission" date="2017-11" db="EMBL/GenBank/DDBJ databases">
        <title>Bradyrhizobium forestalis sp. nov., an efficient nitrogen-fixing bacterium isolated from nodules of forest legume species in the Amazon.</title>
        <authorList>
            <person name="Costa E.M."/>
            <person name="Guimaraes A."/>
            <person name="Carvalho T.S."/>
            <person name="Rodrigues T.L."/>
            <person name="Ribeiro P.R.A."/>
            <person name="Lebbe L."/>
            <person name="Willems A."/>
            <person name="Moreira F.M.S."/>
        </authorList>
    </citation>
    <scope>NUCLEOTIDE SEQUENCE [LARGE SCALE GENOMIC DNA]</scope>
    <source>
        <strain evidence="5 6">INPA54B</strain>
    </source>
</reference>
<comment type="caution">
    <text evidence="5">The sequence shown here is derived from an EMBL/GenBank/DDBJ whole genome shotgun (WGS) entry which is preliminary data.</text>
</comment>
<feature type="region of interest" description="Disordered" evidence="3">
    <location>
        <begin position="293"/>
        <end position="325"/>
    </location>
</feature>
<dbReference type="InterPro" id="IPR009057">
    <property type="entry name" value="Homeodomain-like_sf"/>
</dbReference>
<feature type="compositionally biased region" description="Basic residues" evidence="3">
    <location>
        <begin position="313"/>
        <end position="325"/>
    </location>
</feature>
<dbReference type="PANTHER" id="PTHR47893:SF1">
    <property type="entry name" value="REGULATORY PROTEIN PCHR"/>
    <property type="match status" value="1"/>
</dbReference>
<keyword evidence="1" id="KW-0805">Transcription regulation</keyword>
<protein>
    <submittedName>
        <fullName evidence="5">AraC family transcriptional regulator</fullName>
    </submittedName>
</protein>
<keyword evidence="2" id="KW-0804">Transcription</keyword>
<evidence type="ECO:0000259" key="4">
    <source>
        <dbReference type="PROSITE" id="PS01124"/>
    </source>
</evidence>
<dbReference type="SMART" id="SM00342">
    <property type="entry name" value="HTH_ARAC"/>
    <property type="match status" value="1"/>
</dbReference>
<organism evidence="5 6">
    <name type="scientific">Bradyrhizobium forestalis</name>
    <dbReference type="NCBI Taxonomy" id="1419263"/>
    <lineage>
        <taxon>Bacteria</taxon>
        <taxon>Pseudomonadati</taxon>
        <taxon>Pseudomonadota</taxon>
        <taxon>Alphaproteobacteria</taxon>
        <taxon>Hyphomicrobiales</taxon>
        <taxon>Nitrobacteraceae</taxon>
        <taxon>Bradyrhizobium</taxon>
    </lineage>
</organism>
<accession>A0A2M8R5H7</accession>
<dbReference type="SUPFAM" id="SSF46689">
    <property type="entry name" value="Homeodomain-like"/>
    <property type="match status" value="1"/>
</dbReference>
<evidence type="ECO:0000313" key="6">
    <source>
        <dbReference type="Proteomes" id="UP000231194"/>
    </source>
</evidence>
<dbReference type="GO" id="GO:0043565">
    <property type="term" value="F:sequence-specific DNA binding"/>
    <property type="evidence" value="ECO:0007669"/>
    <property type="project" value="InterPro"/>
</dbReference>
<dbReference type="GO" id="GO:0003700">
    <property type="term" value="F:DNA-binding transcription factor activity"/>
    <property type="evidence" value="ECO:0007669"/>
    <property type="project" value="InterPro"/>
</dbReference>